<dbReference type="Proteomes" id="UP000217676">
    <property type="component" value="Chromosome"/>
</dbReference>
<gene>
    <name evidence="2" type="ORF">SLA_0666</name>
</gene>
<evidence type="ECO:0000313" key="2">
    <source>
        <dbReference type="EMBL" id="BAU81620.1"/>
    </source>
</evidence>
<keyword evidence="2" id="KW-0261">Viral envelope protein</keyword>
<reference evidence="2 3" key="1">
    <citation type="journal article" date="2016" name="Genome Announc.">
        <title>Complete Genome Sequence of Thiostrepton-Producing Streptomyces laurentii ATCC 31255.</title>
        <authorList>
            <person name="Doi K."/>
            <person name="Fujino Y."/>
            <person name="Nagayoshi Y."/>
            <person name="Ohshima T."/>
            <person name="Ogata S."/>
        </authorList>
    </citation>
    <scope>NUCLEOTIDE SEQUENCE [LARGE SCALE GENOMIC DNA]</scope>
    <source>
        <strain evidence="2 3">ATCC 31255</strain>
    </source>
</reference>
<name>A0A160NVI3_STRLU</name>
<keyword evidence="3" id="KW-1185">Reference proteome</keyword>
<organism evidence="2 3">
    <name type="scientific">Streptomyces laurentii</name>
    <dbReference type="NCBI Taxonomy" id="39478"/>
    <lineage>
        <taxon>Bacteria</taxon>
        <taxon>Bacillati</taxon>
        <taxon>Actinomycetota</taxon>
        <taxon>Actinomycetes</taxon>
        <taxon>Kitasatosporales</taxon>
        <taxon>Streptomycetaceae</taxon>
        <taxon>Streptomyces</taxon>
    </lineage>
</organism>
<proteinExistence type="predicted"/>
<accession>A0A160NVI3</accession>
<feature type="region of interest" description="Disordered" evidence="1">
    <location>
        <begin position="1"/>
        <end position="24"/>
    </location>
</feature>
<keyword evidence="2" id="KW-0946">Virion</keyword>
<evidence type="ECO:0000256" key="1">
    <source>
        <dbReference type="SAM" id="MobiDB-lite"/>
    </source>
</evidence>
<evidence type="ECO:0000313" key="3">
    <source>
        <dbReference type="Proteomes" id="UP000217676"/>
    </source>
</evidence>
<dbReference type="KEGG" id="slau:SLA_0666"/>
<dbReference type="AlphaFoldDB" id="A0A160NVI3"/>
<dbReference type="EMBL" id="AP017424">
    <property type="protein sequence ID" value="BAU81620.1"/>
    <property type="molecule type" value="Genomic_DNA"/>
</dbReference>
<sequence length="70" mass="7789">MPKASAVAPTTVRRPGMPRRRRRGSGAAALVLSFVNVIPCSQRSKGPMARLVREYTEMRRNRLTGILEPL</sequence>
<protein>
    <submittedName>
        <fullName evidence="2">Envelope glycoprotein gp160</fullName>
    </submittedName>
</protein>